<dbReference type="RefSeq" id="XP_044560648.1">
    <property type="nucleotide sequence ID" value="XM_044708768.1"/>
</dbReference>
<gene>
    <name evidence="3" type="ORF">FDP41_005262</name>
</gene>
<dbReference type="GO" id="GO:0003682">
    <property type="term" value="F:chromatin binding"/>
    <property type="evidence" value="ECO:0007669"/>
    <property type="project" value="TreeGrafter"/>
</dbReference>
<accession>A0A6A5BRA2</accession>
<comment type="caution">
    <text evidence="3">The sequence shown here is derived from an EMBL/GenBank/DDBJ whole genome shotgun (WGS) entry which is preliminary data.</text>
</comment>
<reference evidence="3 4" key="1">
    <citation type="journal article" date="2019" name="Sci. Rep.">
        <title>Nanopore sequencing improves the draft genome of the human pathogenic amoeba Naegleria fowleri.</title>
        <authorList>
            <person name="Liechti N."/>
            <person name="Schurch N."/>
            <person name="Bruggmann R."/>
            <person name="Wittwer M."/>
        </authorList>
    </citation>
    <scope>NUCLEOTIDE SEQUENCE [LARGE SCALE GENOMIC DNA]</scope>
    <source>
        <strain evidence="3 4">ATCC 30894</strain>
    </source>
</reference>
<dbReference type="GO" id="GO:0000278">
    <property type="term" value="P:mitotic cell cycle"/>
    <property type="evidence" value="ECO:0007669"/>
    <property type="project" value="TreeGrafter"/>
</dbReference>
<dbReference type="GO" id="GO:0006281">
    <property type="term" value="P:DNA repair"/>
    <property type="evidence" value="ECO:0007669"/>
    <property type="project" value="TreeGrafter"/>
</dbReference>
<dbReference type="InterPro" id="IPR015943">
    <property type="entry name" value="WD40/YVTN_repeat-like_dom_sf"/>
</dbReference>
<dbReference type="EMBL" id="VFQX01000043">
    <property type="protein sequence ID" value="KAF0975935.1"/>
    <property type="molecule type" value="Genomic_DNA"/>
</dbReference>
<feature type="region of interest" description="Disordered" evidence="1">
    <location>
        <begin position="950"/>
        <end position="1075"/>
    </location>
</feature>
<dbReference type="AlphaFoldDB" id="A0A6A5BRA2"/>
<dbReference type="InterPro" id="IPR001680">
    <property type="entry name" value="WD40_rpt"/>
</dbReference>
<dbReference type="PANTHER" id="PTHR19932:SF10">
    <property type="entry name" value="WD REPEAT AND HMG-BOX DNA-BINDING PROTEIN 1"/>
    <property type="match status" value="1"/>
</dbReference>
<feature type="compositionally biased region" description="Basic and acidic residues" evidence="1">
    <location>
        <begin position="1040"/>
        <end position="1056"/>
    </location>
</feature>
<keyword evidence="4" id="KW-1185">Reference proteome</keyword>
<feature type="region of interest" description="Disordered" evidence="1">
    <location>
        <begin position="1087"/>
        <end position="1120"/>
    </location>
</feature>
<dbReference type="OrthoDB" id="427368at2759"/>
<feature type="compositionally biased region" description="Polar residues" evidence="1">
    <location>
        <begin position="950"/>
        <end position="959"/>
    </location>
</feature>
<sequence length="1120" mass="125035">MDKLLLGGLGSKSKSLSCCWLVHHPHENVLITTDDKSQLIAVYHNEHADDVEEKKEISSCKQKEPTCAAFSMDGYHLFVGSKDNDVRSYKYPSFEFEGVIARSDHVITSLSVNKNNLISVSSMSESSSVQIVDVSSVERPKTVLKIPVTGGVLCSKINSDNNIVAFVTSDRDLKVFNIDNEEELLHSKQQISKEITKFWNNQQGTTDFCPLAISWSLCGDILFCPNATIIEKDSKTWKKHAITKGEISNDIYITSFSPNSVHVALIDLDKNINLFEYQSFASKKPKPYQSISLKSVVTSIDWSNTCNKFFVATKDGSIHMISHFINEKKHKSTYKVVDNEQYIKKLQDIDTDDVLSLIGGDDNTEQKKVKKVAEEIIDDDEIDELMKDQEEHLVDEEEIEPLEVMHSQEQQTSLKEHDFGVDASSFNTVPVKKHALIQPTSSPFEKVEKEYKRYLAITQHVGLITSSTNMTPESAPYYNIHIKFNLAGYSEEKFNDQHKPHVAALNENGIVFGSNANDLIHNAVIQFRKLRVTHQDKSWKISLPSDEKIVLVTLGSSFVAAGIEKETKTGQTRCSLIRVYSRDQMNLGNIAVGGNLVSLCASENNLVIIYQQGMGLFMDWYDISHFSCLKSQKALPCNEILWVGFGTETKDLLYVFDSTQILYLLNPDTDSFSAWCDLKKNNDNSTHFISIISDASIYSILCGNHRSTPAAGYDMTSFKLNATNIEDVFIGSTIELEKGHDKPLRLSYARYVTRNVHFNHAFRKGTATKEDIVEIDRLVIALITRCIELKEYTTALNFAKVLRMKSSMNIVANYADSQKDSKLASALRSLEISAKDVRNPKWPFPSFEQGVTPAVSASNPRGSDHEKFMTREQVTELIKQMLSSSSHNNGGSNGHTENSRHHTDKTSTAEDEPLKLFSSSQETSSVASLSPVSSKSDKFEGEAEFVFENSSTTNKTIPQMFSPKRPRKKSVDACVKKKLSNTSSNGVQPKSPGVNPFQSFNAKAGTNIDKQPTSTAPQPSASSDDILSRISELGGAIDNEDAKKRKREAEKKKEETQEQPSNKKKKQPATQQPSVLEFVKKNVAIPKISSSELSSATKEALLQKVSQEEEDDLDVSGILN</sequence>
<dbReference type="InterPro" id="IPR022100">
    <property type="entry name" value="WDHD1/CFT4_beta-prop_2nd"/>
</dbReference>
<dbReference type="GeneID" id="68112480"/>
<dbReference type="SUPFAM" id="SSF50978">
    <property type="entry name" value="WD40 repeat-like"/>
    <property type="match status" value="1"/>
</dbReference>
<evidence type="ECO:0000256" key="1">
    <source>
        <dbReference type="SAM" id="MobiDB-lite"/>
    </source>
</evidence>
<dbReference type="PANTHER" id="PTHR19932">
    <property type="entry name" value="WD REPEAT AND HMG-BOX DNA BINDING PROTEIN"/>
    <property type="match status" value="1"/>
</dbReference>
<dbReference type="InterPro" id="IPR036322">
    <property type="entry name" value="WD40_repeat_dom_sf"/>
</dbReference>
<feature type="compositionally biased region" description="Low complexity" evidence="1">
    <location>
        <begin position="1011"/>
        <end position="1025"/>
    </location>
</feature>
<feature type="compositionally biased region" description="Polar residues" evidence="1">
    <location>
        <begin position="1088"/>
        <end position="1097"/>
    </location>
</feature>
<dbReference type="Proteomes" id="UP000444721">
    <property type="component" value="Unassembled WGS sequence"/>
</dbReference>
<organism evidence="3 4">
    <name type="scientific">Naegleria fowleri</name>
    <name type="common">Brain eating amoeba</name>
    <dbReference type="NCBI Taxonomy" id="5763"/>
    <lineage>
        <taxon>Eukaryota</taxon>
        <taxon>Discoba</taxon>
        <taxon>Heterolobosea</taxon>
        <taxon>Tetramitia</taxon>
        <taxon>Eutetramitia</taxon>
        <taxon>Vahlkampfiidae</taxon>
        <taxon>Naegleria</taxon>
    </lineage>
</organism>
<feature type="compositionally biased region" description="Basic and acidic residues" evidence="1">
    <location>
        <begin position="897"/>
        <end position="914"/>
    </location>
</feature>
<dbReference type="VEuPathDB" id="AmoebaDB:NfTy_052830"/>
<dbReference type="GO" id="GO:0006261">
    <property type="term" value="P:DNA-templated DNA replication"/>
    <property type="evidence" value="ECO:0007669"/>
    <property type="project" value="TreeGrafter"/>
</dbReference>
<dbReference type="VEuPathDB" id="AmoebaDB:NF0111050"/>
<evidence type="ECO:0000313" key="4">
    <source>
        <dbReference type="Proteomes" id="UP000444721"/>
    </source>
</evidence>
<feature type="domain" description="WDHD1/CFT4 second beta-propeller" evidence="2">
    <location>
        <begin position="437"/>
        <end position="711"/>
    </location>
</feature>
<evidence type="ECO:0000259" key="2">
    <source>
        <dbReference type="Pfam" id="PF12341"/>
    </source>
</evidence>
<proteinExistence type="predicted"/>
<dbReference type="VEuPathDB" id="AmoebaDB:FDP41_005262"/>
<dbReference type="Gene3D" id="2.130.10.10">
    <property type="entry name" value="YVTN repeat-like/Quinoprotein amine dehydrogenase"/>
    <property type="match status" value="2"/>
</dbReference>
<feature type="compositionally biased region" description="Low complexity" evidence="1">
    <location>
        <begin position="924"/>
        <end position="934"/>
    </location>
</feature>
<protein>
    <recommendedName>
        <fullName evidence="2">WDHD1/CFT4 second beta-propeller domain-containing protein</fullName>
    </recommendedName>
</protein>
<dbReference type="SMR" id="A0A6A5BRA2"/>
<dbReference type="GO" id="GO:0043596">
    <property type="term" value="C:nuclear replication fork"/>
    <property type="evidence" value="ECO:0007669"/>
    <property type="project" value="TreeGrafter"/>
</dbReference>
<dbReference type="SMART" id="SM00320">
    <property type="entry name" value="WD40"/>
    <property type="match status" value="4"/>
</dbReference>
<dbReference type="OMA" id="YNIHIKF"/>
<feature type="region of interest" description="Disordered" evidence="1">
    <location>
        <begin position="883"/>
        <end position="938"/>
    </location>
</feature>
<dbReference type="Pfam" id="PF12341">
    <property type="entry name" value="Mcl1_mid"/>
    <property type="match status" value="1"/>
</dbReference>
<name>A0A6A5BRA2_NAEFO</name>
<evidence type="ECO:0000313" key="3">
    <source>
        <dbReference type="EMBL" id="KAF0975935.1"/>
    </source>
</evidence>